<evidence type="ECO:0000259" key="5">
    <source>
        <dbReference type="Pfam" id="PF08281"/>
    </source>
</evidence>
<comment type="caution">
    <text evidence="6">The sequence shown here is derived from an EMBL/GenBank/DDBJ whole genome shotgun (WGS) entry which is preliminary data.</text>
</comment>
<proteinExistence type="inferred from homology"/>
<evidence type="ECO:0000256" key="1">
    <source>
        <dbReference type="ARBA" id="ARBA00010641"/>
    </source>
</evidence>
<evidence type="ECO:0000256" key="4">
    <source>
        <dbReference type="ARBA" id="ARBA00023163"/>
    </source>
</evidence>
<evidence type="ECO:0000313" key="7">
    <source>
        <dbReference type="Proteomes" id="UP000632138"/>
    </source>
</evidence>
<dbReference type="Proteomes" id="UP000632138">
    <property type="component" value="Unassembled WGS sequence"/>
</dbReference>
<evidence type="ECO:0000256" key="2">
    <source>
        <dbReference type="ARBA" id="ARBA00023015"/>
    </source>
</evidence>
<accession>A0ABS2A4B3</accession>
<evidence type="ECO:0000256" key="3">
    <source>
        <dbReference type="ARBA" id="ARBA00023082"/>
    </source>
</evidence>
<dbReference type="SUPFAM" id="SSF88659">
    <property type="entry name" value="Sigma3 and sigma4 domains of RNA polymerase sigma factors"/>
    <property type="match status" value="1"/>
</dbReference>
<comment type="similarity">
    <text evidence="1">Belongs to the sigma-70 factor family. ECF subfamily.</text>
</comment>
<keyword evidence="2" id="KW-0805">Transcription regulation</keyword>
<keyword evidence="4" id="KW-0804">Transcription</keyword>
<protein>
    <submittedName>
        <fullName evidence="6">Sigma-70 family RNA polymerase sigma factor</fullName>
    </submittedName>
</protein>
<organism evidence="6 7">
    <name type="scientific">Paractinoplanes ovalisporus</name>
    <dbReference type="NCBI Taxonomy" id="2810368"/>
    <lineage>
        <taxon>Bacteria</taxon>
        <taxon>Bacillati</taxon>
        <taxon>Actinomycetota</taxon>
        <taxon>Actinomycetes</taxon>
        <taxon>Micromonosporales</taxon>
        <taxon>Micromonosporaceae</taxon>
        <taxon>Paractinoplanes</taxon>
    </lineage>
</organism>
<dbReference type="InterPro" id="IPR036388">
    <property type="entry name" value="WH-like_DNA-bd_sf"/>
</dbReference>
<reference evidence="6 7" key="1">
    <citation type="submission" date="2021-01" db="EMBL/GenBank/DDBJ databases">
        <title>Actinoplanes sp. nov. LDG1-06 isolated from lichen.</title>
        <authorList>
            <person name="Saeng-In P."/>
            <person name="Phongsopitanun W."/>
            <person name="Kanchanasin P."/>
            <person name="Yuki M."/>
            <person name="Kudo T."/>
            <person name="Ohkuma M."/>
            <person name="Tanasupawat S."/>
        </authorList>
    </citation>
    <scope>NUCLEOTIDE SEQUENCE [LARGE SCALE GENOMIC DNA]</scope>
    <source>
        <strain evidence="6 7">LDG1-06</strain>
    </source>
</reference>
<keyword evidence="3" id="KW-0731">Sigma factor</keyword>
<keyword evidence="7" id="KW-1185">Reference proteome</keyword>
<feature type="domain" description="RNA polymerase sigma factor 70 region 4 type 2" evidence="5">
    <location>
        <begin position="62"/>
        <end position="111"/>
    </location>
</feature>
<dbReference type="Gene3D" id="1.10.10.10">
    <property type="entry name" value="Winged helix-like DNA-binding domain superfamily/Winged helix DNA-binding domain"/>
    <property type="match status" value="1"/>
</dbReference>
<dbReference type="InterPro" id="IPR013324">
    <property type="entry name" value="RNA_pol_sigma_r3/r4-like"/>
</dbReference>
<dbReference type="InterPro" id="IPR013249">
    <property type="entry name" value="RNA_pol_sigma70_r4_t2"/>
</dbReference>
<name>A0ABS2A4B3_9ACTN</name>
<sequence length="129" mass="14701">MIHAYTQWERITYPDAWTRRVASRLWARRVARTEHVTTVDPSEATPLLRARSDIAEWEQRHDIIAILDQLPSRQRQVLAWTLEGNSPTEIAAELKMTPDAVRSSLRLARRAVALLLTRGDGHTGGADHE</sequence>
<evidence type="ECO:0000313" key="6">
    <source>
        <dbReference type="EMBL" id="MBM2614657.1"/>
    </source>
</evidence>
<gene>
    <name evidence="6" type="ORF">JIG36_03695</name>
</gene>
<dbReference type="Pfam" id="PF08281">
    <property type="entry name" value="Sigma70_r4_2"/>
    <property type="match status" value="1"/>
</dbReference>
<dbReference type="EMBL" id="JAENHP010000001">
    <property type="protein sequence ID" value="MBM2614657.1"/>
    <property type="molecule type" value="Genomic_DNA"/>
</dbReference>